<dbReference type="EMBL" id="CP099420">
    <property type="protein sequence ID" value="USW51018.1"/>
    <property type="molecule type" value="Genomic_DNA"/>
</dbReference>
<evidence type="ECO:0008006" key="4">
    <source>
        <dbReference type="Google" id="ProtNLM"/>
    </source>
</evidence>
<dbReference type="Proteomes" id="UP001056384">
    <property type="component" value="Chromosome 3"/>
</dbReference>
<feature type="chain" id="PRO_5040381761" description="Secreted protein" evidence="1">
    <location>
        <begin position="25"/>
        <end position="195"/>
    </location>
</feature>
<feature type="signal peptide" evidence="1">
    <location>
        <begin position="1"/>
        <end position="24"/>
    </location>
</feature>
<keyword evidence="1" id="KW-0732">Signal</keyword>
<reference evidence="2" key="1">
    <citation type="submission" date="2022-06" db="EMBL/GenBank/DDBJ databases">
        <title>Complete genome sequences of two strains of the flax pathogen Septoria linicola.</title>
        <authorList>
            <person name="Lapalu N."/>
            <person name="Simon A."/>
            <person name="Demenou B."/>
            <person name="Paumier D."/>
            <person name="Guillot M.-P."/>
            <person name="Gout L."/>
            <person name="Valade R."/>
        </authorList>
    </citation>
    <scope>NUCLEOTIDE SEQUENCE</scope>
    <source>
        <strain evidence="2">SE15195</strain>
    </source>
</reference>
<dbReference type="AlphaFoldDB" id="A0A9Q9EJ59"/>
<proteinExistence type="predicted"/>
<organism evidence="2 3">
    <name type="scientific">Septoria linicola</name>
    <dbReference type="NCBI Taxonomy" id="215465"/>
    <lineage>
        <taxon>Eukaryota</taxon>
        <taxon>Fungi</taxon>
        <taxon>Dikarya</taxon>
        <taxon>Ascomycota</taxon>
        <taxon>Pezizomycotina</taxon>
        <taxon>Dothideomycetes</taxon>
        <taxon>Dothideomycetidae</taxon>
        <taxon>Mycosphaerellales</taxon>
        <taxon>Mycosphaerellaceae</taxon>
        <taxon>Septoria</taxon>
    </lineage>
</organism>
<evidence type="ECO:0000313" key="2">
    <source>
        <dbReference type="EMBL" id="USW51018.1"/>
    </source>
</evidence>
<evidence type="ECO:0000313" key="3">
    <source>
        <dbReference type="Proteomes" id="UP001056384"/>
    </source>
</evidence>
<name>A0A9Q9EJ59_9PEZI</name>
<sequence>MPRRRSMHFRLALILPLFAILCTTVYFCKQVQYSQVVTQSVSTKELNVQLSESDQPRTIKATIRNTSPSTTYTFLRWDTVIDNVNPLAKGTLVLSRTSTGQVVEGPGVMINRAMPPPREDLVELGPGNHVSTDVAMKGPCVLEDGSEYTVKARGSWRAVWPKPASQLTDEELETVGGTDVLQGEFASNEATLVLS</sequence>
<protein>
    <recommendedName>
        <fullName evidence="4">Secreted protein</fullName>
    </recommendedName>
</protein>
<accession>A0A9Q9EJ59</accession>
<gene>
    <name evidence="2" type="ORF">Slin15195_G043370</name>
</gene>
<evidence type="ECO:0000256" key="1">
    <source>
        <dbReference type="SAM" id="SignalP"/>
    </source>
</evidence>
<dbReference type="Gene3D" id="2.60.40.2970">
    <property type="match status" value="1"/>
</dbReference>
<keyword evidence="3" id="KW-1185">Reference proteome</keyword>